<feature type="compositionally biased region" description="Acidic residues" evidence="1">
    <location>
        <begin position="27"/>
        <end position="44"/>
    </location>
</feature>
<evidence type="ECO:0000313" key="3">
    <source>
        <dbReference type="Proteomes" id="UP001459277"/>
    </source>
</evidence>
<dbReference type="AlphaFoldDB" id="A0AAW2DZC0"/>
<name>A0AAW2DZC0_9ROSI</name>
<keyword evidence="3" id="KW-1185">Reference proteome</keyword>
<sequence length="201" mass="21348">MYNLKIKEKRAKPSSTKEEIGLVNLSSDDEWLPMDGVDLEDDNADFNKDNEGDDEISRVAAKGKSVLAHDVSDEYHDNDDGSNDDDSDGPPPGFKGVRDFNDYAMDADIGRNIDDEMGDDNNTDVGNSVAKITPLATRAGVPMTYTDGLITKDTILPTGVRGPIIGGIVSTTGARNMVAGNTTPAEVASNPVAEATVLTAD</sequence>
<dbReference type="EMBL" id="JAZDWU010000001">
    <property type="protein sequence ID" value="KAL0014878.1"/>
    <property type="molecule type" value="Genomic_DNA"/>
</dbReference>
<comment type="caution">
    <text evidence="2">The sequence shown here is derived from an EMBL/GenBank/DDBJ whole genome shotgun (WGS) entry which is preliminary data.</text>
</comment>
<evidence type="ECO:0000256" key="1">
    <source>
        <dbReference type="SAM" id="MobiDB-lite"/>
    </source>
</evidence>
<feature type="region of interest" description="Disordered" evidence="1">
    <location>
        <begin position="1"/>
        <end position="100"/>
    </location>
</feature>
<evidence type="ECO:0000313" key="2">
    <source>
        <dbReference type="EMBL" id="KAL0014878.1"/>
    </source>
</evidence>
<dbReference type="Proteomes" id="UP001459277">
    <property type="component" value="Unassembled WGS sequence"/>
</dbReference>
<accession>A0AAW2DZC0</accession>
<reference evidence="2 3" key="1">
    <citation type="submission" date="2024-01" db="EMBL/GenBank/DDBJ databases">
        <title>A telomere-to-telomere, gap-free genome of sweet tea (Lithocarpus litseifolius).</title>
        <authorList>
            <person name="Zhou J."/>
        </authorList>
    </citation>
    <scope>NUCLEOTIDE SEQUENCE [LARGE SCALE GENOMIC DNA]</scope>
    <source>
        <strain evidence="2">Zhou-2022a</strain>
        <tissue evidence="2">Leaf</tissue>
    </source>
</reference>
<organism evidence="2 3">
    <name type="scientific">Lithocarpus litseifolius</name>
    <dbReference type="NCBI Taxonomy" id="425828"/>
    <lineage>
        <taxon>Eukaryota</taxon>
        <taxon>Viridiplantae</taxon>
        <taxon>Streptophyta</taxon>
        <taxon>Embryophyta</taxon>
        <taxon>Tracheophyta</taxon>
        <taxon>Spermatophyta</taxon>
        <taxon>Magnoliopsida</taxon>
        <taxon>eudicotyledons</taxon>
        <taxon>Gunneridae</taxon>
        <taxon>Pentapetalae</taxon>
        <taxon>rosids</taxon>
        <taxon>fabids</taxon>
        <taxon>Fagales</taxon>
        <taxon>Fagaceae</taxon>
        <taxon>Lithocarpus</taxon>
    </lineage>
</organism>
<gene>
    <name evidence="2" type="ORF">SO802_001947</name>
</gene>
<proteinExistence type="predicted"/>
<protein>
    <submittedName>
        <fullName evidence="2">Uncharacterized protein</fullName>
    </submittedName>
</protein>
<feature type="compositionally biased region" description="Basic and acidic residues" evidence="1">
    <location>
        <begin position="70"/>
        <end position="79"/>
    </location>
</feature>